<comment type="subunit">
    <text evidence="6">Forms a complex with DabB.</text>
</comment>
<comment type="subcellular location">
    <subcellularLocation>
        <location evidence="6">Cell membrane</location>
        <topology evidence="6">Peripheral membrane protein</topology>
    </subcellularLocation>
</comment>
<keyword evidence="4 6" id="KW-0862">Zinc</keyword>
<evidence type="ECO:0000256" key="3">
    <source>
        <dbReference type="ARBA" id="ARBA00022723"/>
    </source>
</evidence>
<dbReference type="HOGENOM" id="CLU_009885_0_0_9"/>
<comment type="similarity">
    <text evidence="6">Belongs to the inorganic carbon transporter (TC 9.A.2) DabA family.</text>
</comment>
<dbReference type="RefSeq" id="WP_012810152.1">
    <property type="nucleotide sequence ID" value="NC_013205.1"/>
</dbReference>
<comment type="function">
    <text evidence="6">Part of an energy-coupled inorganic carbon pump.</text>
</comment>
<dbReference type="PANTHER" id="PTHR38344:SF1">
    <property type="entry name" value="INORGANIC CARBON TRANSPORTER SUBUNIT DABA-RELATED"/>
    <property type="match status" value="1"/>
</dbReference>
<dbReference type="KEGG" id="aac:Aaci_0752"/>
<reference evidence="7 8" key="2">
    <citation type="journal article" date="2010" name="Stand. Genomic Sci.">
        <title>Complete genome sequence of Alicyclobacillus acidocaldarius type strain (104-IA).</title>
        <authorList>
            <person name="Mavromatis K."/>
            <person name="Sikorski J."/>
            <person name="Lapidus A."/>
            <person name="Glavina Del Rio T."/>
            <person name="Copeland A."/>
            <person name="Tice H."/>
            <person name="Cheng J.F."/>
            <person name="Lucas S."/>
            <person name="Chen F."/>
            <person name="Nolan M."/>
            <person name="Bruce D."/>
            <person name="Goodwin L."/>
            <person name="Pitluck S."/>
            <person name="Ivanova N."/>
            <person name="Ovchinnikova G."/>
            <person name="Pati A."/>
            <person name="Chen A."/>
            <person name="Palaniappan K."/>
            <person name="Land M."/>
            <person name="Hauser L."/>
            <person name="Chang Y.J."/>
            <person name="Jeffries C.D."/>
            <person name="Chain P."/>
            <person name="Meincke L."/>
            <person name="Sims D."/>
            <person name="Chertkov O."/>
            <person name="Han C."/>
            <person name="Brettin T."/>
            <person name="Detter J.C."/>
            <person name="Wahrenburg C."/>
            <person name="Rohde M."/>
            <person name="Pukall R."/>
            <person name="Goker M."/>
            <person name="Bristow J."/>
            <person name="Eisen J.A."/>
            <person name="Markowitz V."/>
            <person name="Hugenholtz P."/>
            <person name="Klenk H.P."/>
            <person name="Kyrpides N.C."/>
        </authorList>
    </citation>
    <scope>NUCLEOTIDE SEQUENCE [LARGE SCALE GENOMIC DNA]</scope>
    <source>
        <strain evidence="8">ATCC 27009 / DSM 446 / BCRC 14685 / JCM 5260 / KCTC 1825 / NBRC 15652 / NCIMB 11725 / NRRL B-14509 / 104-IA</strain>
    </source>
</reference>
<dbReference type="PANTHER" id="PTHR38344">
    <property type="entry name" value="UPF0753 PROTEIN AQ_863"/>
    <property type="match status" value="1"/>
</dbReference>
<feature type="binding site" evidence="6">
    <location>
        <position position="366"/>
    </location>
    <ligand>
        <name>Zn(2+)</name>
        <dbReference type="ChEBI" id="CHEBI:29105"/>
    </ligand>
</feature>
<dbReference type="STRING" id="521098.Aaci_0752"/>
<keyword evidence="1 6" id="KW-0813">Transport</keyword>
<name>C8WU33_ALIAD</name>
<dbReference type="Proteomes" id="UP000001917">
    <property type="component" value="Chromosome"/>
</dbReference>
<gene>
    <name evidence="6" type="primary">dabA</name>
    <name evidence="7" type="ordered locus">Aaci_0752</name>
</gene>
<evidence type="ECO:0000256" key="2">
    <source>
        <dbReference type="ARBA" id="ARBA00022475"/>
    </source>
</evidence>
<evidence type="ECO:0000256" key="1">
    <source>
        <dbReference type="ARBA" id="ARBA00022448"/>
    </source>
</evidence>
<feature type="binding site" evidence="6">
    <location>
        <position position="545"/>
    </location>
    <ligand>
        <name>Zn(2+)</name>
        <dbReference type="ChEBI" id="CHEBI:29105"/>
    </ligand>
</feature>
<feature type="binding site" evidence="6">
    <location>
        <position position="368"/>
    </location>
    <ligand>
        <name>Zn(2+)</name>
        <dbReference type="ChEBI" id="CHEBI:29105"/>
    </ligand>
</feature>
<feature type="binding site" evidence="6">
    <location>
        <position position="560"/>
    </location>
    <ligand>
        <name>Zn(2+)</name>
        <dbReference type="ChEBI" id="CHEBI:29105"/>
    </ligand>
</feature>
<dbReference type="GO" id="GO:0005886">
    <property type="term" value="C:plasma membrane"/>
    <property type="evidence" value="ECO:0007669"/>
    <property type="project" value="UniProtKB-SubCell"/>
</dbReference>
<organism evidence="7 8">
    <name type="scientific">Alicyclobacillus acidocaldarius subsp. acidocaldarius (strain ATCC 27009 / DSM 446 / BCRC 14685 / JCM 5260 / KCTC 1825 / NBRC 15652 / NCIMB 11725 / NRRL B-14509 / 104-IA)</name>
    <name type="common">Bacillus acidocaldarius</name>
    <dbReference type="NCBI Taxonomy" id="521098"/>
    <lineage>
        <taxon>Bacteria</taxon>
        <taxon>Bacillati</taxon>
        <taxon>Bacillota</taxon>
        <taxon>Bacilli</taxon>
        <taxon>Bacillales</taxon>
        <taxon>Alicyclobacillaceae</taxon>
        <taxon>Alicyclobacillus</taxon>
    </lineage>
</organism>
<protein>
    <recommendedName>
        <fullName evidence="6">Probable inorganic carbon transporter subunit DabA</fullName>
    </recommendedName>
</protein>
<comment type="cofactor">
    <cofactor evidence="6">
        <name>Zn(2+)</name>
        <dbReference type="ChEBI" id="CHEBI:29105"/>
    </cofactor>
</comment>
<reference evidence="8" key="1">
    <citation type="submission" date="2009-09" db="EMBL/GenBank/DDBJ databases">
        <title>The complete chromosome of Alicyclobacillus acidocaldarius subsp. acidocaldarius DSM 446.</title>
        <authorList>
            <consortium name="US DOE Joint Genome Institute (JGI-PGF)"/>
            <person name="Lucas S."/>
            <person name="Copeland A."/>
            <person name="Lapidus A."/>
            <person name="Glavina del Rio T."/>
            <person name="Dalin E."/>
            <person name="Tice H."/>
            <person name="Bruce D."/>
            <person name="Goodwin L."/>
            <person name="Pitluck S."/>
            <person name="Kyrpides N."/>
            <person name="Mavromatis K."/>
            <person name="Ivanova N."/>
            <person name="Ovchinnikova G."/>
            <person name="Chertkov O."/>
            <person name="Sims D."/>
            <person name="Brettin T."/>
            <person name="Detter J.C."/>
            <person name="Han C."/>
            <person name="Larimer F."/>
            <person name="Land M."/>
            <person name="Hauser L."/>
            <person name="Markowitz V."/>
            <person name="Cheng J.-F."/>
            <person name="Hugenholtz P."/>
            <person name="Woyke T."/>
            <person name="Wu D."/>
            <person name="Pukall R."/>
            <person name="Klenk H.-P."/>
            <person name="Eisen J.A."/>
        </authorList>
    </citation>
    <scope>NUCLEOTIDE SEQUENCE [LARGE SCALE GENOMIC DNA]</scope>
    <source>
        <strain evidence="8">ATCC 27009 / DSM 446 / BCRC 14685 / JCM 5260 / KCTC 1825 / NBRC 15652 / NCIMB 11725 / NRRL B-14509 / 104-IA</strain>
    </source>
</reference>
<keyword evidence="5 6" id="KW-0472">Membrane</keyword>
<evidence type="ECO:0000313" key="7">
    <source>
        <dbReference type="EMBL" id="ACV57796.1"/>
    </source>
</evidence>
<accession>C8WU33</accession>
<proteinExistence type="inferred from homology"/>
<evidence type="ECO:0000256" key="6">
    <source>
        <dbReference type="HAMAP-Rule" id="MF_01871"/>
    </source>
</evidence>
<keyword evidence="8" id="KW-1185">Reference proteome</keyword>
<dbReference type="AlphaFoldDB" id="C8WU33"/>
<dbReference type="InterPro" id="IPR018752">
    <property type="entry name" value="DabA"/>
</dbReference>
<dbReference type="HAMAP" id="MF_01871">
    <property type="entry name" value="DabA"/>
    <property type="match status" value="1"/>
</dbReference>
<evidence type="ECO:0000256" key="5">
    <source>
        <dbReference type="ARBA" id="ARBA00023136"/>
    </source>
</evidence>
<sequence length="848" mass="93188">MTRSRLAPAGTTWTASSAVSAARLALDVTAVQWPISVFIARHPWPALEDLPFAAAMRKLQALGGAHLYPSMRLLRDALHRGEIDPNRLRHRMDQYLEDDVPAHLRGAFASVQEALTHEAGDPSDASPEAMALAAKAAAAPDLPDEALHFPLPSDGERARVDALSIRYLKLFLDRGQAAWSMPLRREGLFRAARALAGRDPSLSRAEKRRLGELPDASDEVLAFGLERFDVSPRFAADYFRVHYLRLPGFVGALRFLGREQGLEDRWMLDYLAMRIMIEWALAGDAGRTFLPHPDLAGLATSAARLLEAARGPASVDLLLLAHRYRVADRYAVWLDAWEETHEARVVRRGLALSRENTVPKAQFLFCIDVRSEPLRRHLEAEGPYETFGCAGFFNLPVWTRSLDSSYAHPSCPAIVRPVAEVCEEAVDEAGLARSRRLMGAWRTLAQSFKKVKQSGAASLALPELSGPWLALDAVARTVPPLRAFAARVARATLPQAETRLALDRREGPAGVPLGLSSEEMAKFAADLIRSIGLTHFAPFVVVCGHEARVENNAHRAALDCGACGGRSGRTNARALAAVLNRADVRRRLAAEHGIFIPGSTRFLAAVHVTTTDEIEWLDVPPLVGEARVQFEALSAAVRRAGEKAASERAQALPGAKRARPTLEVRRRASDWAEVRPEWGLARNRAFWIGRLALDSGPVAGEAFLHSYDWRLDPDIRGLKSIVAGPVTVAQWINLQYYASTVAPHAHGAGSKPTQTATSGIGVMQGNASDLLPGLPWQSVASDDAHLYHRPIRLLVIIEAPRRMVERLLREDEGFRRKVENGWLRLLIFDPERGAWARGEAVIRTSARG</sequence>
<dbReference type="eggNOG" id="COG3002">
    <property type="taxonomic scope" value="Bacteria"/>
</dbReference>
<evidence type="ECO:0000313" key="8">
    <source>
        <dbReference type="Proteomes" id="UP000001917"/>
    </source>
</evidence>
<dbReference type="Pfam" id="PF10070">
    <property type="entry name" value="DabA"/>
    <property type="match status" value="1"/>
</dbReference>
<keyword evidence="3 6" id="KW-0479">Metal-binding</keyword>
<keyword evidence="2 6" id="KW-1003">Cell membrane</keyword>
<dbReference type="GO" id="GO:0008270">
    <property type="term" value="F:zinc ion binding"/>
    <property type="evidence" value="ECO:0007669"/>
    <property type="project" value="UniProtKB-UniRule"/>
</dbReference>
<dbReference type="EMBL" id="CP001727">
    <property type="protein sequence ID" value="ACV57796.1"/>
    <property type="molecule type" value="Genomic_DNA"/>
</dbReference>
<evidence type="ECO:0000256" key="4">
    <source>
        <dbReference type="ARBA" id="ARBA00022833"/>
    </source>
</evidence>